<keyword evidence="2" id="KW-1185">Reference proteome</keyword>
<evidence type="ECO:0000313" key="2">
    <source>
        <dbReference type="Proteomes" id="UP000240437"/>
    </source>
</evidence>
<proteinExistence type="predicted"/>
<evidence type="ECO:0000313" key="1">
    <source>
        <dbReference type="EMBL" id="AUV59785.1"/>
    </source>
</evidence>
<organism evidence="1 2">
    <name type="scientific">Lactobacillus phage Nyseid</name>
    <dbReference type="NCBI Taxonomy" id="2079432"/>
    <lineage>
        <taxon>Viruses</taxon>
        <taxon>Duplodnaviria</taxon>
        <taxon>Heunggongvirae</taxon>
        <taxon>Uroviricota</taxon>
        <taxon>Caudoviricetes</taxon>
        <taxon>Tybeckvirinae</taxon>
        <taxon>Lenusvirus</taxon>
        <taxon>Lenusvirus nyseid</taxon>
    </lineage>
</organism>
<dbReference type="EMBL" id="MG765276">
    <property type="protein sequence ID" value="AUV59785.1"/>
    <property type="molecule type" value="Genomic_DNA"/>
</dbReference>
<sequence>MGKYLLKDVTVTKETYPSLLDIFPTVNRVALINGSQINAEIQNFKDKFYDYNENDIVGVSCDEDHILYIADSDNYSDRHYLRIDKIEDMT</sequence>
<reference evidence="1 2" key="1">
    <citation type="submission" date="2018-01" db="EMBL/GenBank/DDBJ databases">
        <title>Lactobacillus phages that infect wine-derived L. plantarum strains.</title>
        <authorList>
            <person name="Kyrkou I."/>
            <person name="Hestbjerg Hansen L."/>
        </authorList>
    </citation>
    <scope>NUCLEOTIDE SEQUENCE [LARGE SCALE GENOMIC DNA]</scope>
</reference>
<dbReference type="Proteomes" id="UP000240437">
    <property type="component" value="Segment"/>
</dbReference>
<dbReference type="RefSeq" id="YP_009798245.1">
    <property type="nucleotide sequence ID" value="NC_047925.1"/>
</dbReference>
<dbReference type="KEGG" id="vg:54988695"/>
<dbReference type="GeneID" id="54988695"/>
<protein>
    <submittedName>
        <fullName evidence="1">Uncharacterized protein</fullName>
    </submittedName>
</protein>
<accession>A0A2K9VC63</accession>
<name>A0A2K9VC63_9CAUD</name>